<protein>
    <submittedName>
        <fullName evidence="1">Uncharacterized protein</fullName>
    </submittedName>
</protein>
<dbReference type="EMBL" id="BK014777">
    <property type="protein sequence ID" value="DAD75237.1"/>
    <property type="molecule type" value="Genomic_DNA"/>
</dbReference>
<evidence type="ECO:0000313" key="1">
    <source>
        <dbReference type="EMBL" id="DAD75237.1"/>
    </source>
</evidence>
<organism evidence="1">
    <name type="scientific">Siphoviridae sp. ctCsv15</name>
    <dbReference type="NCBI Taxonomy" id="2826195"/>
    <lineage>
        <taxon>Viruses</taxon>
        <taxon>Duplodnaviria</taxon>
        <taxon>Heunggongvirae</taxon>
        <taxon>Uroviricota</taxon>
        <taxon>Caudoviricetes</taxon>
    </lineage>
</organism>
<accession>A0A8S5LYV5</accession>
<proteinExistence type="predicted"/>
<reference evidence="1" key="1">
    <citation type="journal article" date="2021" name="Proc. Natl. Acad. Sci. U.S.A.">
        <title>A Catalog of Tens of Thousands of Viruses from Human Metagenomes Reveals Hidden Associations with Chronic Diseases.</title>
        <authorList>
            <person name="Tisza M.J."/>
            <person name="Buck C.B."/>
        </authorList>
    </citation>
    <scope>NUCLEOTIDE SEQUENCE</scope>
    <source>
        <strain evidence="1">CtCsv15</strain>
    </source>
</reference>
<sequence>MRTNILVQNFNKYALLLINFKNRQVQNPLIPTEVKDLGAKFFKHLYNKFVRKIGGKKCS</sequence>
<name>A0A8S5LYV5_9CAUD</name>